<feature type="compositionally biased region" description="Low complexity" evidence="6">
    <location>
        <begin position="477"/>
        <end position="486"/>
    </location>
</feature>
<feature type="compositionally biased region" description="Basic and acidic residues" evidence="6">
    <location>
        <begin position="1695"/>
        <end position="1718"/>
    </location>
</feature>
<evidence type="ECO:0000256" key="3">
    <source>
        <dbReference type="ARBA" id="ARBA00023163"/>
    </source>
</evidence>
<dbReference type="PROSITE" id="PS51477">
    <property type="entry name" value="PAH"/>
    <property type="match status" value="1"/>
</dbReference>
<feature type="compositionally biased region" description="Basic residues" evidence="6">
    <location>
        <begin position="935"/>
        <end position="948"/>
    </location>
</feature>
<keyword evidence="4 5" id="KW-0539">Nucleus</keyword>
<dbReference type="SUPFAM" id="SSF47762">
    <property type="entry name" value="PAH2 domain"/>
    <property type="match status" value="2"/>
</dbReference>
<keyword evidence="3" id="KW-0804">Transcription</keyword>
<feature type="compositionally biased region" description="Basic and acidic residues" evidence="6">
    <location>
        <begin position="1068"/>
        <end position="1094"/>
    </location>
</feature>
<feature type="region of interest" description="Disordered" evidence="6">
    <location>
        <begin position="1061"/>
        <end position="1094"/>
    </location>
</feature>
<feature type="region of interest" description="Disordered" evidence="6">
    <location>
        <begin position="1730"/>
        <end position="1872"/>
    </location>
</feature>
<protein>
    <submittedName>
        <fullName evidence="8">GON-4-like protein</fullName>
    </submittedName>
</protein>
<feature type="compositionally biased region" description="Basic residues" evidence="6">
    <location>
        <begin position="830"/>
        <end position="841"/>
    </location>
</feature>
<keyword evidence="2" id="KW-0805">Transcription regulation</keyword>
<feature type="region of interest" description="Disordered" evidence="6">
    <location>
        <begin position="910"/>
        <end position="948"/>
    </location>
</feature>
<feature type="compositionally biased region" description="Basic and acidic residues" evidence="6">
    <location>
        <begin position="1"/>
        <end position="11"/>
    </location>
</feature>
<feature type="compositionally biased region" description="Basic and acidic residues" evidence="6">
    <location>
        <begin position="67"/>
        <end position="79"/>
    </location>
</feature>
<proteinExistence type="predicted"/>
<feature type="compositionally biased region" description="Basic and acidic residues" evidence="6">
    <location>
        <begin position="213"/>
        <end position="224"/>
    </location>
</feature>
<feature type="region of interest" description="Disordered" evidence="6">
    <location>
        <begin position="1454"/>
        <end position="1496"/>
    </location>
</feature>
<dbReference type="SUPFAM" id="SSF46689">
    <property type="entry name" value="Homeodomain-like"/>
    <property type="match status" value="1"/>
</dbReference>
<evidence type="ECO:0000256" key="2">
    <source>
        <dbReference type="ARBA" id="ARBA00023015"/>
    </source>
</evidence>
<feature type="region of interest" description="Disordered" evidence="6">
    <location>
        <begin position="1516"/>
        <end position="1718"/>
    </location>
</feature>
<feature type="compositionally biased region" description="Acidic residues" evidence="6">
    <location>
        <begin position="1851"/>
        <end position="1860"/>
    </location>
</feature>
<dbReference type="OrthoDB" id="6257037at2759"/>
<name>A0A9Q1GY91_HOLLE</name>
<dbReference type="InterPro" id="IPR001005">
    <property type="entry name" value="SANT/Myb"/>
</dbReference>
<evidence type="ECO:0000256" key="1">
    <source>
        <dbReference type="ARBA" id="ARBA00004123"/>
    </source>
</evidence>
<dbReference type="PANTHER" id="PTHR16088">
    <property type="entry name" value="YY1 ASSOCIATED PROTEIN-RELATED"/>
    <property type="match status" value="1"/>
</dbReference>
<feature type="region of interest" description="Disordered" evidence="6">
    <location>
        <begin position="202"/>
        <end position="284"/>
    </location>
</feature>
<sequence length="1976" mass="220085">MERGGDQEESGRNSFSVPSETLPEKNVCIPSTSQSENNQNALVSIMKSPGDLSTLKNRFGNKRKKLLRFEQRKKTRHEDEGEDVDEEGQRSGDQWEEEEDEDYLPPDNNLEKKLEEDAMKNNLSTINVKSILHHVITNEHFQAFMRKEEGKAEVELDYEPKLTRSKVKSVVEAEEPVPVTLWPISPLKKPPKEGPQFAELAFSEDSSDDEDYKPDQDDLNKSESDYESLASHLSDLGSPYQSIPSLNQSSQATPQQLSAPQTPLTPSTVEEESQIAPANNIEENFPHKGEMIAYKDETNIGANEVAVSKEDVANTEEMLAALRESNSQLMDLAEEQQAVADETIAKRTRSKFPIEQPLEEIEAQFVAPDATKDLYDVAVEDEDWQKWLASLFRDAGADMSDGNDDDQNDPEFNYLAEQEKMPKDMEDYRNDRAVRISKKELGELLTEVMAEYGDTSGELCPASTSMEVSEEATVPTQGKGKQVGKPVQKKKVKKMSSKRIAKRRAMLEMSQAERDEVQQQLQQHVQLLSQLYLLTRDTPRLQQTTHQSQHFLNELNHFANVYDGGNQSGGVIKKPSCFRVSNLEEAVNIVNQPYEPEVESVFPAGRVPFPIPENSVEIMATSKVFMYPELLPTTGCPVKQSKKVVFTEAEDKLVVLGLEQFKGLHRPEELIVEHMLPIKTEDQIVCRIKNCVSSRSVGNIIKDYKKHKLMPKIKRVCKAICKGDEKPPVQMMVKKMPPWLEKFLKQHPEYGERPNRVIQPKIQTSALQIAGDTGVQYLQVGPNSEAVWQQTPLGSQVQDTPSKGEAISVDLSQPQSRLGSQLSVRALDKKSRKKKKRKSFGRGKSSVNSPLLPANAVIAKAPPLSGCIITVNPTGGVPMITINTNPQLSMGVPLQGANQAPTNSQVLTVNSTMGVPGSSQNEPKSSPSRDPRLQMLKRKRSSPAKRHAFAVLKSSPKGSSALRQYRLGRGLRQKYQWTNAHRAKVRKGLNFGAKEDKELMGESQNENEMDFDSVEENSNLEAAPENHSPGGEDAGLPDGDGLLTNPRAVLSGATYSSSQARVDGLLTDDGKDRNGSRKRTFDGFSGKDPDGNIDTDDKVAQSKYDNESAEASRILGKGDLIEEGRGEKEGERNTCHESDAGNMEDVEVDVTGDEEGVTLGEMHGIGDKGHMGGVTSMKENIHPETGKASTGTLKFAPKRGKRRKLVTKKMRNKMKRDSEIRKKLLDPQIMETDEQKEGREIAFSKMFLQNAKKVFQNTPNKYVELLNYFKDFSEDSNQGLVDLCEKVFTLLEDHPKLILQFTAFLPLSTARELKRLQESLEFVKVRLFLRQVEVYFSKQQSHYQKIISTILDWEEDQLPPAAMLKENILPLLKGQPQLLQSFLCLFADEEVKDPANSRFEVLQLDSSDKQHDSYEEIDFTDNEEEQDGPDRIQPLLKSRRVVVEVEDDPYAKPRINFRRRTMDSPKGEGAREVESDAPSEDEGLTEKKVNDSSQAVSHLSQMCDNLADYLNENVAATEDEDIEVDTEMDTELDTEMEDGDIDDADTEGHEADFDQMISGDSMDEGAIAEGDKGPEGPDVEKYTAPDSHGSKEEDIDVDGEEKPHLDEASSPLGSSHDSKHSKHEELSDDVNVLSNASSGSFASVSNENSQDSEYESSKVKSAVKEKLPVTENLSANEEEQDKTLTCSFETLSGSDSEKDRTLVDSAHEHSKSPEITSELHHVQLVDVDCNPGVSADGVNTEGTAERTEKQIERNETQKAGIQFTSLSEEHKEAASSIHLQDKGTPCAESSVVNKNEMFKSLDKQEVVPQGQNKDSSPRSISSICPSTSASKQSLHESMRPTESSLSKELSESMEGEENNEAETSSLSSIPHDECSQISANNLCVDGSGHVIVSWSRETDQFLLQCVRENHDKPDKFEEVARRLKDKTPSQVESRYNELMSLFHAMQDGTDDEEVDQTDGGERSSQSKASTTDHCSP</sequence>
<dbReference type="PROSITE" id="PS50090">
    <property type="entry name" value="MYB_LIKE"/>
    <property type="match status" value="1"/>
</dbReference>
<feature type="region of interest" description="Disordered" evidence="6">
    <location>
        <begin position="1"/>
        <end position="116"/>
    </location>
</feature>
<evidence type="ECO:0000256" key="4">
    <source>
        <dbReference type="ARBA" id="ARBA00023242"/>
    </source>
</evidence>
<dbReference type="InterPro" id="IPR009057">
    <property type="entry name" value="Homeodomain-like_sf"/>
</dbReference>
<feature type="compositionally biased region" description="Polar residues" evidence="6">
    <location>
        <begin position="1683"/>
        <end position="1694"/>
    </location>
</feature>
<feature type="compositionally biased region" description="Basic and acidic residues" evidence="6">
    <location>
        <begin position="1616"/>
        <end position="1625"/>
    </location>
</feature>
<feature type="compositionally biased region" description="Acidic residues" evidence="6">
    <location>
        <begin position="1948"/>
        <end position="1958"/>
    </location>
</feature>
<feature type="region of interest" description="Disordered" evidence="6">
    <location>
        <begin position="826"/>
        <end position="849"/>
    </location>
</feature>
<dbReference type="GO" id="GO:0006355">
    <property type="term" value="P:regulation of DNA-templated transcription"/>
    <property type="evidence" value="ECO:0007669"/>
    <property type="project" value="InterPro"/>
</dbReference>
<dbReference type="GO" id="GO:0003712">
    <property type="term" value="F:transcription coregulator activity"/>
    <property type="evidence" value="ECO:0007669"/>
    <property type="project" value="TreeGrafter"/>
</dbReference>
<feature type="domain" description="Myb-like" evidence="7">
    <location>
        <begin position="1893"/>
        <end position="1939"/>
    </location>
</feature>
<feature type="compositionally biased region" description="Low complexity" evidence="6">
    <location>
        <begin position="1634"/>
        <end position="1649"/>
    </location>
</feature>
<evidence type="ECO:0000256" key="5">
    <source>
        <dbReference type="PROSITE-ProRule" id="PRU00810"/>
    </source>
</evidence>
<feature type="region of interest" description="Disordered" evidence="6">
    <location>
        <begin position="1021"/>
        <end position="1041"/>
    </location>
</feature>
<reference evidence="8" key="1">
    <citation type="submission" date="2021-10" db="EMBL/GenBank/DDBJ databases">
        <title>Tropical sea cucumber genome reveals ecological adaptation and Cuvierian tubules defense mechanism.</title>
        <authorList>
            <person name="Chen T."/>
        </authorList>
    </citation>
    <scope>NUCLEOTIDE SEQUENCE</scope>
    <source>
        <strain evidence="8">Nanhai2018</strain>
        <tissue evidence="8">Muscle</tissue>
    </source>
</reference>
<dbReference type="PANTHER" id="PTHR16088:SF3">
    <property type="entry name" value="GON-4-LIKE PROTEIN"/>
    <property type="match status" value="1"/>
</dbReference>
<feature type="compositionally biased region" description="Polar residues" evidence="6">
    <location>
        <begin position="910"/>
        <end position="926"/>
    </location>
</feature>
<feature type="compositionally biased region" description="Polar residues" evidence="6">
    <location>
        <begin position="1962"/>
        <end position="1976"/>
    </location>
</feature>
<dbReference type="EMBL" id="JAIZAY010000014">
    <property type="protein sequence ID" value="KAJ8029097.1"/>
    <property type="molecule type" value="Genomic_DNA"/>
</dbReference>
<keyword evidence="9" id="KW-1185">Reference proteome</keyword>
<evidence type="ECO:0000256" key="6">
    <source>
        <dbReference type="SAM" id="MobiDB-lite"/>
    </source>
</evidence>
<accession>A0A9Q1GY91</accession>
<dbReference type="Pfam" id="PF21227">
    <property type="entry name" value="Myb_DNA-binding_7"/>
    <property type="match status" value="1"/>
</dbReference>
<feature type="compositionally biased region" description="Basic and acidic residues" evidence="6">
    <location>
        <begin position="1460"/>
        <end position="1474"/>
    </location>
</feature>
<feature type="compositionally biased region" description="Acidic residues" evidence="6">
    <location>
        <begin position="1517"/>
        <end position="1545"/>
    </location>
</feature>
<feature type="compositionally biased region" description="Basic and acidic residues" evidence="6">
    <location>
        <begin position="1655"/>
        <end position="1668"/>
    </location>
</feature>
<evidence type="ECO:0000313" key="9">
    <source>
        <dbReference type="Proteomes" id="UP001152320"/>
    </source>
</evidence>
<dbReference type="GO" id="GO:0005634">
    <property type="term" value="C:nucleus"/>
    <property type="evidence" value="ECO:0007669"/>
    <property type="project" value="UniProtKB-SubCell"/>
</dbReference>
<feature type="compositionally biased region" description="Basic and acidic residues" evidence="6">
    <location>
        <begin position="1569"/>
        <end position="1592"/>
    </location>
</feature>
<comment type="subcellular location">
    <subcellularLocation>
        <location evidence="1 5">Nucleus</location>
    </subcellularLocation>
</comment>
<feature type="compositionally biased region" description="Basic and acidic residues" evidence="6">
    <location>
        <begin position="1796"/>
        <end position="1805"/>
    </location>
</feature>
<evidence type="ECO:0000313" key="8">
    <source>
        <dbReference type="EMBL" id="KAJ8029097.1"/>
    </source>
</evidence>
<organism evidence="8 9">
    <name type="scientific">Holothuria leucospilota</name>
    <name type="common">Black long sea cucumber</name>
    <name type="synonym">Mertensiothuria leucospilota</name>
    <dbReference type="NCBI Taxonomy" id="206669"/>
    <lineage>
        <taxon>Eukaryota</taxon>
        <taxon>Metazoa</taxon>
        <taxon>Echinodermata</taxon>
        <taxon>Eleutherozoa</taxon>
        <taxon>Echinozoa</taxon>
        <taxon>Holothuroidea</taxon>
        <taxon>Aspidochirotacea</taxon>
        <taxon>Aspidochirotida</taxon>
        <taxon>Holothuriidae</taxon>
        <taxon>Holothuria</taxon>
    </lineage>
</organism>
<dbReference type="Gene3D" id="1.20.1160.11">
    <property type="entry name" value="Paired amphipathic helix"/>
    <property type="match status" value="1"/>
</dbReference>
<feature type="compositionally biased region" description="Polar residues" evidence="6">
    <location>
        <begin position="239"/>
        <end position="268"/>
    </location>
</feature>
<evidence type="ECO:0000259" key="7">
    <source>
        <dbReference type="PROSITE" id="PS50090"/>
    </source>
</evidence>
<comment type="caution">
    <text evidence="8">The sequence shown here is derived from an EMBL/GenBank/DDBJ whole genome shotgun (WGS) entry which is preliminary data.</text>
</comment>
<feature type="compositionally biased region" description="Polar residues" evidence="6">
    <location>
        <begin position="1757"/>
        <end position="1766"/>
    </location>
</feature>
<feature type="compositionally biased region" description="Acidic residues" evidence="6">
    <location>
        <begin position="94"/>
        <end position="104"/>
    </location>
</feature>
<dbReference type="Gene3D" id="1.10.10.60">
    <property type="entry name" value="Homeodomain-like"/>
    <property type="match status" value="1"/>
</dbReference>
<feature type="compositionally biased region" description="Low complexity" evidence="6">
    <location>
        <begin position="1817"/>
        <end position="1830"/>
    </location>
</feature>
<dbReference type="Proteomes" id="UP001152320">
    <property type="component" value="Chromosome 14"/>
</dbReference>
<gene>
    <name evidence="8" type="ORF">HOLleu_28417</name>
</gene>
<dbReference type="InterPro" id="IPR052435">
    <property type="entry name" value="YY1-Transcr_Regul"/>
</dbReference>
<dbReference type="Pfam" id="PF02671">
    <property type="entry name" value="PAH"/>
    <property type="match status" value="1"/>
</dbReference>
<dbReference type="InterPro" id="IPR003822">
    <property type="entry name" value="PAH"/>
</dbReference>
<dbReference type="InterPro" id="IPR036600">
    <property type="entry name" value="PAH_sf"/>
</dbReference>
<feature type="compositionally biased region" description="Polar residues" evidence="6">
    <location>
        <begin position="29"/>
        <end position="42"/>
    </location>
</feature>
<feature type="region of interest" description="Disordered" evidence="6">
    <location>
        <begin position="471"/>
        <end position="490"/>
    </location>
</feature>
<feature type="compositionally biased region" description="Basic and acidic residues" evidence="6">
    <location>
        <begin position="1743"/>
        <end position="1756"/>
    </location>
</feature>
<feature type="region of interest" description="Disordered" evidence="6">
    <location>
        <begin position="1943"/>
        <end position="1976"/>
    </location>
</feature>